<evidence type="ECO:0000256" key="3">
    <source>
        <dbReference type="ARBA" id="ARBA00011381"/>
    </source>
</evidence>
<sequence length="485" mass="53310">MALERQSQVRSSIFEASQSLLQTLSTSLGPRGLDKMLVRDKKTVVTNDGATILKYLNRYPVHGILSNMSSTQDEECGDGTTSVVVLAGCLLERVAALLERNIHPSIICDNLEIVKRIALRYINKVKIECDKKDFVNTVNTALSSKIVSSSSCEMAYAAIEGMEHVNGQKKRIRVIKKVGGGLDDVKAYKSILLEFDTKNLPKKAKVAVVQFCLSAPKTNMDSKILINDSSLMDRVIQDERKYILEMCKKIKKSGCTLLIVQKSILRESLSGLASHFLKQLNVLVVNSVDRKDIDYLCTTLSIQPVSEIDLLGASSLTEVEIGEVEGMLEIKDHGCTIVLRGCDEMVVDEAERSLNDALCVVRCLNEVPFLVPGGGSVEMGIASMLCECTEGNVYVLREIAKAFEGIPYFLAKNAGLYPIEIVSELRNELKQNECAGISVRSGHAGDMVKDDFVIQPAKVSISMITLAIETVSMILKIDDILPARR</sequence>
<dbReference type="Gene3D" id="3.50.7.10">
    <property type="entry name" value="GroEL"/>
    <property type="match status" value="1"/>
</dbReference>
<keyword evidence="6 7" id="KW-0143">Chaperone</keyword>
<dbReference type="SUPFAM" id="SSF54849">
    <property type="entry name" value="GroEL-intermediate domain like"/>
    <property type="match status" value="1"/>
</dbReference>
<reference evidence="8 9" key="1">
    <citation type="journal article" date="2014" name="MBio">
        <title>The Ordospora colligata genome; evolution of extreme reduction in microsporidia and host-to-parasite horizontal gene transfer.</title>
        <authorList>
            <person name="Pombert J.-F."/>
            <person name="Haag K.L."/>
            <person name="Beidas S."/>
            <person name="Ebert D."/>
            <person name="Keeling P.J."/>
        </authorList>
    </citation>
    <scope>NUCLEOTIDE SEQUENCE [LARGE SCALE GENOMIC DNA]</scope>
    <source>
        <strain evidence="8 9">OC4</strain>
    </source>
</reference>
<proteinExistence type="inferred from homology"/>
<protein>
    <submittedName>
        <fullName evidence="8">Subunit delta of TCP-1 chaperonin</fullName>
    </submittedName>
</protein>
<evidence type="ECO:0000256" key="1">
    <source>
        <dbReference type="ARBA" id="ARBA00002912"/>
    </source>
</evidence>
<comment type="similarity">
    <text evidence="2 7">Belongs to the TCP-1 chaperonin family.</text>
</comment>
<dbReference type="Pfam" id="PF00118">
    <property type="entry name" value="Cpn60_TCP1"/>
    <property type="match status" value="1"/>
</dbReference>
<dbReference type="InterPro" id="IPR002423">
    <property type="entry name" value="Cpn60/GroEL/TCP-1"/>
</dbReference>
<dbReference type="SUPFAM" id="SSF48592">
    <property type="entry name" value="GroEL equatorial domain-like"/>
    <property type="match status" value="1"/>
</dbReference>
<dbReference type="GO" id="GO:0005524">
    <property type="term" value="F:ATP binding"/>
    <property type="evidence" value="ECO:0007669"/>
    <property type="project" value="UniProtKB-KW"/>
</dbReference>
<gene>
    <name evidence="8" type="ORF">M896_020410</name>
</gene>
<evidence type="ECO:0000256" key="2">
    <source>
        <dbReference type="ARBA" id="ARBA00008020"/>
    </source>
</evidence>
<dbReference type="PANTHER" id="PTHR11353">
    <property type="entry name" value="CHAPERONIN"/>
    <property type="match status" value="1"/>
</dbReference>
<dbReference type="Gene3D" id="1.10.560.10">
    <property type="entry name" value="GroEL-like equatorial domain"/>
    <property type="match status" value="1"/>
</dbReference>
<evidence type="ECO:0000256" key="4">
    <source>
        <dbReference type="ARBA" id="ARBA00022741"/>
    </source>
</evidence>
<evidence type="ECO:0000313" key="8">
    <source>
        <dbReference type="EMBL" id="KHN70205.1"/>
    </source>
</evidence>
<dbReference type="InterPro" id="IPR017998">
    <property type="entry name" value="Chaperone_TCP-1"/>
</dbReference>
<accession>A0A0B2UML7</accession>
<dbReference type="RefSeq" id="XP_014564247.1">
    <property type="nucleotide sequence ID" value="XM_014708761.1"/>
</dbReference>
<comment type="subunit">
    <text evidence="3">Component of the T-complex protein 1 (TCP1) complex.</text>
</comment>
<dbReference type="GeneID" id="26261136"/>
<keyword evidence="5 7" id="KW-0067">ATP-binding</keyword>
<dbReference type="VEuPathDB" id="MicrosporidiaDB:M896_020410"/>
<comment type="function">
    <text evidence="1">Molecular chaperone; assists the folding of proteins upon ATP hydrolysis.</text>
</comment>
<dbReference type="PRINTS" id="PR00304">
    <property type="entry name" value="TCOMPLEXTCP1"/>
</dbReference>
<dbReference type="FunCoup" id="A0A0B2UML7">
    <property type="interactions" value="329"/>
</dbReference>
<keyword evidence="4 7" id="KW-0547">Nucleotide-binding</keyword>
<dbReference type="InterPro" id="IPR027413">
    <property type="entry name" value="GROEL-like_equatorial_sf"/>
</dbReference>
<dbReference type="Proteomes" id="UP000031056">
    <property type="component" value="Unassembled WGS sequence"/>
</dbReference>
<keyword evidence="9" id="KW-1185">Reference proteome</keyword>
<evidence type="ECO:0000256" key="6">
    <source>
        <dbReference type="ARBA" id="ARBA00023186"/>
    </source>
</evidence>
<name>A0A0B2UML7_9MICR</name>
<dbReference type="AlphaFoldDB" id="A0A0B2UML7"/>
<dbReference type="HOGENOM" id="CLU_008891_9_2_1"/>
<dbReference type="OrthoDB" id="10248520at2759"/>
<organism evidence="8 9">
    <name type="scientific">Ordospora colligata OC4</name>
    <dbReference type="NCBI Taxonomy" id="1354746"/>
    <lineage>
        <taxon>Eukaryota</taxon>
        <taxon>Fungi</taxon>
        <taxon>Fungi incertae sedis</taxon>
        <taxon>Microsporidia</taxon>
        <taxon>Ordosporidae</taxon>
        <taxon>Ordospora</taxon>
    </lineage>
</organism>
<dbReference type="GO" id="GO:0140662">
    <property type="term" value="F:ATP-dependent protein folding chaperone"/>
    <property type="evidence" value="ECO:0007669"/>
    <property type="project" value="InterPro"/>
</dbReference>
<evidence type="ECO:0000256" key="5">
    <source>
        <dbReference type="ARBA" id="ARBA00022840"/>
    </source>
</evidence>
<dbReference type="STRING" id="1354746.A0A0B2UML7"/>
<dbReference type="InterPro" id="IPR027410">
    <property type="entry name" value="TCP-1-like_intermed_sf"/>
</dbReference>
<dbReference type="InterPro" id="IPR027409">
    <property type="entry name" value="GroEL-like_apical_dom_sf"/>
</dbReference>
<dbReference type="SUPFAM" id="SSF52029">
    <property type="entry name" value="GroEL apical domain-like"/>
    <property type="match status" value="1"/>
</dbReference>
<dbReference type="InParanoid" id="A0A0B2UML7"/>
<evidence type="ECO:0000313" key="9">
    <source>
        <dbReference type="Proteomes" id="UP000031056"/>
    </source>
</evidence>
<comment type="caution">
    <text evidence="8">The sequence shown here is derived from an EMBL/GenBank/DDBJ whole genome shotgun (WGS) entry which is preliminary data.</text>
</comment>
<dbReference type="EMBL" id="JOKQ01000002">
    <property type="protein sequence ID" value="KHN70205.1"/>
    <property type="molecule type" value="Genomic_DNA"/>
</dbReference>
<evidence type="ECO:0000256" key="7">
    <source>
        <dbReference type="RuleBase" id="RU004187"/>
    </source>
</evidence>
<dbReference type="Gene3D" id="3.30.260.10">
    <property type="entry name" value="TCP-1-like chaperonin intermediate domain"/>
    <property type="match status" value="1"/>
</dbReference>